<keyword evidence="4" id="KW-0175">Coiled coil</keyword>
<feature type="transmembrane region" description="Helical" evidence="5">
    <location>
        <begin position="21"/>
        <end position="38"/>
    </location>
</feature>
<evidence type="ECO:0000313" key="8">
    <source>
        <dbReference type="Proteomes" id="UP000055702"/>
    </source>
</evidence>
<evidence type="ECO:0000256" key="1">
    <source>
        <dbReference type="ARBA" id="ARBA00000085"/>
    </source>
</evidence>
<name>A0A106BX12_SHEFR</name>
<dbReference type="AlphaFoldDB" id="A0A106BX12"/>
<dbReference type="CDD" id="cd00082">
    <property type="entry name" value="HisKA"/>
    <property type="match status" value="1"/>
</dbReference>
<keyword evidence="7" id="KW-0808">Transferase</keyword>
<dbReference type="Gene3D" id="3.30.565.10">
    <property type="entry name" value="Histidine kinase-like ATPase, C-terminal domain"/>
    <property type="match status" value="1"/>
</dbReference>
<organism evidence="7">
    <name type="scientific">Shewanella frigidimarina</name>
    <dbReference type="NCBI Taxonomy" id="56812"/>
    <lineage>
        <taxon>Bacteria</taxon>
        <taxon>Pseudomonadati</taxon>
        <taxon>Pseudomonadota</taxon>
        <taxon>Gammaproteobacteria</taxon>
        <taxon>Alteromonadales</taxon>
        <taxon>Shewanellaceae</taxon>
        <taxon>Shewanella</taxon>
    </lineage>
</organism>
<evidence type="ECO:0000256" key="3">
    <source>
        <dbReference type="ARBA" id="ARBA00022553"/>
    </source>
</evidence>
<dbReference type="Pfam" id="PF02518">
    <property type="entry name" value="HATPase_c"/>
    <property type="match status" value="1"/>
</dbReference>
<evidence type="ECO:0000256" key="2">
    <source>
        <dbReference type="ARBA" id="ARBA00012438"/>
    </source>
</evidence>
<dbReference type="EMBL" id="LRDC01000062">
    <property type="protein sequence ID" value="KVX00207.1"/>
    <property type="molecule type" value="Genomic_DNA"/>
</dbReference>
<dbReference type="PANTHER" id="PTHR43065">
    <property type="entry name" value="SENSOR HISTIDINE KINASE"/>
    <property type="match status" value="1"/>
</dbReference>
<comment type="caution">
    <text evidence="7">The sequence shown here is derived from an EMBL/GenBank/DDBJ whole genome shotgun (WGS) entry which is preliminary data.</text>
</comment>
<dbReference type="InterPro" id="IPR003661">
    <property type="entry name" value="HisK_dim/P_dom"/>
</dbReference>
<dbReference type="InterPro" id="IPR003594">
    <property type="entry name" value="HATPase_dom"/>
</dbReference>
<dbReference type="Gene3D" id="6.10.340.10">
    <property type="match status" value="1"/>
</dbReference>
<feature type="coiled-coil region" evidence="4">
    <location>
        <begin position="254"/>
        <end position="285"/>
    </location>
</feature>
<dbReference type="Gene3D" id="1.10.287.130">
    <property type="match status" value="1"/>
</dbReference>
<dbReference type="PROSITE" id="PS50109">
    <property type="entry name" value="HIS_KIN"/>
    <property type="match status" value="1"/>
</dbReference>
<reference evidence="7 8" key="1">
    <citation type="submission" date="2016-01" db="EMBL/GenBank/DDBJ databases">
        <title>Draft genome of the antarctic isolate Shewanella frigidimarina Ag06-30.</title>
        <authorList>
            <person name="Parmeciano Di Noto G."/>
            <person name="Vazquez S."/>
            <person name="Mac Cormack W."/>
            <person name="Iriarte A."/>
            <person name="Quiroga C."/>
        </authorList>
    </citation>
    <scope>NUCLEOTIDE SEQUENCE [LARGE SCALE GENOMIC DNA]</scope>
    <source>
        <strain evidence="7 8">Ag06-30</strain>
    </source>
</reference>
<dbReference type="GO" id="GO:0000155">
    <property type="term" value="F:phosphorelay sensor kinase activity"/>
    <property type="evidence" value="ECO:0007669"/>
    <property type="project" value="InterPro"/>
</dbReference>
<keyword evidence="7" id="KW-0418">Kinase</keyword>
<evidence type="ECO:0000259" key="6">
    <source>
        <dbReference type="PROSITE" id="PS50109"/>
    </source>
</evidence>
<dbReference type="InterPro" id="IPR033414">
    <property type="entry name" value="Sensor_dom"/>
</dbReference>
<keyword evidence="3" id="KW-0597">Phosphoprotein</keyword>
<dbReference type="InterPro" id="IPR036890">
    <property type="entry name" value="HATPase_C_sf"/>
</dbReference>
<evidence type="ECO:0000256" key="5">
    <source>
        <dbReference type="SAM" id="Phobius"/>
    </source>
</evidence>
<evidence type="ECO:0000313" key="7">
    <source>
        <dbReference type="EMBL" id="KVX00207.1"/>
    </source>
</evidence>
<dbReference type="InterPro" id="IPR005467">
    <property type="entry name" value="His_kinase_dom"/>
</dbReference>
<dbReference type="SMART" id="SM00387">
    <property type="entry name" value="HATPase_c"/>
    <property type="match status" value="1"/>
</dbReference>
<dbReference type="SUPFAM" id="SSF55874">
    <property type="entry name" value="ATPase domain of HSP90 chaperone/DNA topoisomerase II/histidine kinase"/>
    <property type="match status" value="1"/>
</dbReference>
<feature type="domain" description="Histidine kinase" evidence="6">
    <location>
        <begin position="297"/>
        <end position="528"/>
    </location>
</feature>
<comment type="catalytic activity">
    <reaction evidence="1">
        <text>ATP + protein L-histidine = ADP + protein N-phospho-L-histidine.</text>
        <dbReference type="EC" id="2.7.13.3"/>
    </reaction>
</comment>
<protein>
    <recommendedName>
        <fullName evidence="2">histidine kinase</fullName>
        <ecNumber evidence="2">2.7.13.3</ecNumber>
    </recommendedName>
</protein>
<dbReference type="EC" id="2.7.13.3" evidence="2"/>
<keyword evidence="5" id="KW-1133">Transmembrane helix</keyword>
<dbReference type="PRINTS" id="PR00344">
    <property type="entry name" value="BCTRLSENSOR"/>
</dbReference>
<feature type="transmembrane region" description="Helical" evidence="5">
    <location>
        <begin position="148"/>
        <end position="172"/>
    </location>
</feature>
<gene>
    <name evidence="7" type="ORF">AWJ07_08950</name>
</gene>
<dbReference type="SUPFAM" id="SSF47384">
    <property type="entry name" value="Homodimeric domain of signal transducing histidine kinase"/>
    <property type="match status" value="1"/>
</dbReference>
<dbReference type="Pfam" id="PF17149">
    <property type="entry name" value="CHASE5"/>
    <property type="match status" value="1"/>
</dbReference>
<evidence type="ECO:0000256" key="4">
    <source>
        <dbReference type="SAM" id="Coils"/>
    </source>
</evidence>
<dbReference type="InterPro" id="IPR004358">
    <property type="entry name" value="Sig_transdc_His_kin-like_C"/>
</dbReference>
<keyword evidence="5" id="KW-0812">Transmembrane</keyword>
<proteinExistence type="predicted"/>
<dbReference type="InterPro" id="IPR036097">
    <property type="entry name" value="HisK_dim/P_sf"/>
</dbReference>
<accession>A0A106BX12</accession>
<dbReference type="RefSeq" id="WP_059747552.1">
    <property type="nucleotide sequence ID" value="NZ_LRDC01000062.1"/>
</dbReference>
<sequence length="530" mass="59683">MLISIRQLLQSPIARKLTLSIIIFSSLITIVTTAYQLVSDYQNDVSKIDRVFTNIEAVNLEVLAASIWIIDEHLIDTQLRGLSQLPDINYISIRDDSNQEWHFGEYKNTAVIEKQYPLIYTNNENIPVGTLIVQADLNVIYDRLYNKAILILLSNAIKTFLVAGFILFLVWFNVTKHLRHLSQYCDDINLDHNFTPLDFNRKPQHDEFSLVADAVNTMQRQIRGSYQALRQSKVDLQHALEDRDRLLLLERSYKDELARQVKEQTQELELSLKMLKRTQQELVEKEKMAALGGLVSGVAHEINTPIGICLTAASSQLSHIEELIKLIHSDDATLEQINEILEQYQQSSQLIVSNITRASYLIQQFKSIAAEQSHEQNTTFNLSHQLRDITDSTLMIFSPQDVEITISIDEQLQLNSNASLLSQAITNVVSNAFSHAFKDVTQAKIHINVVTEPESIHIEIQNNGAAIPNDIVEHIFEPFFTTARHKGGVGLGLAAAFNAVAQLKGNISYVPISPLGGPMFVISVPRLPAA</sequence>
<keyword evidence="5" id="KW-0472">Membrane</keyword>
<dbReference type="Proteomes" id="UP000055702">
    <property type="component" value="Unassembled WGS sequence"/>
</dbReference>
<dbReference type="PANTHER" id="PTHR43065:SF42">
    <property type="entry name" value="TWO-COMPONENT SENSOR PPRA"/>
    <property type="match status" value="1"/>
</dbReference>